<organism evidence="2 3">
    <name type="scientific">Actinacidiphila glaucinigra</name>
    <dbReference type="NCBI Taxonomy" id="235986"/>
    <lineage>
        <taxon>Bacteria</taxon>
        <taxon>Bacillati</taxon>
        <taxon>Actinomycetota</taxon>
        <taxon>Actinomycetes</taxon>
        <taxon>Kitasatosporales</taxon>
        <taxon>Streptomycetaceae</taxon>
        <taxon>Actinacidiphila</taxon>
    </lineage>
</organism>
<protein>
    <submittedName>
        <fullName evidence="2">Membrane protein involved in the export of O-antigen and teichoic acid</fullName>
    </submittedName>
</protein>
<dbReference type="Proteomes" id="UP000198280">
    <property type="component" value="Unassembled WGS sequence"/>
</dbReference>
<keyword evidence="1" id="KW-0812">Transmembrane</keyword>
<gene>
    <name evidence="2" type="ORF">SAMN05216252_101274</name>
</gene>
<feature type="transmembrane region" description="Helical" evidence="1">
    <location>
        <begin position="85"/>
        <end position="106"/>
    </location>
</feature>
<feature type="transmembrane region" description="Helical" evidence="1">
    <location>
        <begin position="250"/>
        <end position="269"/>
    </location>
</feature>
<evidence type="ECO:0000313" key="3">
    <source>
        <dbReference type="Proteomes" id="UP000198280"/>
    </source>
</evidence>
<keyword evidence="1" id="KW-0472">Membrane</keyword>
<feature type="transmembrane region" description="Helical" evidence="1">
    <location>
        <begin position="41"/>
        <end position="64"/>
    </location>
</feature>
<dbReference type="RefSeq" id="WP_107418519.1">
    <property type="nucleotide sequence ID" value="NZ_FZOF01000001.1"/>
</dbReference>
<dbReference type="OrthoDB" id="5147935at2"/>
<accession>A0A238ZHX1</accession>
<feature type="transmembrane region" description="Helical" evidence="1">
    <location>
        <begin position="215"/>
        <end position="244"/>
    </location>
</feature>
<proteinExistence type="predicted"/>
<dbReference type="EMBL" id="FZOF01000001">
    <property type="protein sequence ID" value="SNR82618.1"/>
    <property type="molecule type" value="Genomic_DNA"/>
</dbReference>
<reference evidence="2 3" key="1">
    <citation type="submission" date="2017-06" db="EMBL/GenBank/DDBJ databases">
        <authorList>
            <person name="Kim H.J."/>
            <person name="Triplett B.A."/>
        </authorList>
    </citation>
    <scope>NUCLEOTIDE SEQUENCE [LARGE SCALE GENOMIC DNA]</scope>
    <source>
        <strain evidence="2 3">CGMCC 4.1858</strain>
    </source>
</reference>
<dbReference type="AlphaFoldDB" id="A0A238ZHX1"/>
<evidence type="ECO:0000313" key="2">
    <source>
        <dbReference type="EMBL" id="SNR82618.1"/>
    </source>
</evidence>
<feature type="transmembrane region" description="Helical" evidence="1">
    <location>
        <begin position="281"/>
        <end position="303"/>
    </location>
</feature>
<feature type="transmembrane region" description="Helical" evidence="1">
    <location>
        <begin position="173"/>
        <end position="194"/>
    </location>
</feature>
<evidence type="ECO:0000256" key="1">
    <source>
        <dbReference type="SAM" id="Phobius"/>
    </source>
</evidence>
<feature type="transmembrane region" description="Helical" evidence="1">
    <location>
        <begin position="350"/>
        <end position="372"/>
    </location>
</feature>
<name>A0A238ZHX1_9ACTN</name>
<feature type="transmembrane region" description="Helical" evidence="1">
    <location>
        <begin position="323"/>
        <end position="343"/>
    </location>
</feature>
<sequence>MTVRPAPGAKTAIVCSVLDQGVAALTNILVLVVAARLSSAAGFSVFSMVYTVFSVLLGVSVSYVGQALVLERGEAASVAAACRSAASFVAVASAVAGGAMAAVLAFVPGETAWALAVLGMVLPLVLTQDGLRYCFSTLRLPHLALTSDVLRLAVALPALALQPHGTGPARLVAVWGLSAVPALLVGAALLAPRLRGTRADLRRFVRRGHLGQRFVVEYGVGNASSQLAVVGLGVFASQLAVGALRGTTTLFGPMNVLFNSATAFGPPLLGRVPSMRGQVRATAVLAAVLAGVAAGWTAVLMALPDRAGRELLGETWSAASRLLPATGTQYAAIAAGTSALLTLRVLRPKATLPIQVVFSLASVGFMIGGYALGGVLGAAWGLALGSTLKALVLWGRVAVVRRESAPADDPGTRTEPAPA</sequence>
<keyword evidence="3" id="KW-1185">Reference proteome</keyword>
<keyword evidence="1" id="KW-1133">Transmembrane helix</keyword>
<feature type="transmembrane region" description="Helical" evidence="1">
    <location>
        <begin position="12"/>
        <end position="35"/>
    </location>
</feature>